<comment type="catalytic activity">
    <reaction evidence="7">
        <text>L-tyrosyl-[protein] + ATP = O-(5'-adenylyl)-L-tyrosyl-[protein] + diphosphate</text>
        <dbReference type="Rhea" id="RHEA:54288"/>
        <dbReference type="Rhea" id="RHEA-COMP:10136"/>
        <dbReference type="Rhea" id="RHEA-COMP:13846"/>
        <dbReference type="ChEBI" id="CHEBI:30616"/>
        <dbReference type="ChEBI" id="CHEBI:33019"/>
        <dbReference type="ChEBI" id="CHEBI:46858"/>
        <dbReference type="ChEBI" id="CHEBI:83624"/>
        <dbReference type="EC" id="2.7.7.108"/>
    </reaction>
</comment>
<dbReference type="STRING" id="1048340.SAMN05444487_11630"/>
<dbReference type="AlphaFoldDB" id="A0A1H3BB94"/>
<evidence type="ECO:0000313" key="9">
    <source>
        <dbReference type="EMBL" id="SDX38911.1"/>
    </source>
</evidence>
<dbReference type="Pfam" id="PF02661">
    <property type="entry name" value="Fic"/>
    <property type="match status" value="1"/>
</dbReference>
<dbReference type="InterPro" id="IPR036597">
    <property type="entry name" value="Fido-like_dom_sf"/>
</dbReference>
<dbReference type="GO" id="GO:0070733">
    <property type="term" value="F:AMPylase activity"/>
    <property type="evidence" value="ECO:0007669"/>
    <property type="project" value="UniProtKB-EC"/>
</dbReference>
<dbReference type="GO" id="GO:0051302">
    <property type="term" value="P:regulation of cell division"/>
    <property type="evidence" value="ECO:0007669"/>
    <property type="project" value="TreeGrafter"/>
</dbReference>
<keyword evidence="3" id="KW-0547">Nucleotide-binding</keyword>
<proteinExistence type="predicted"/>
<dbReference type="PANTHER" id="PTHR39560:SF1">
    <property type="entry name" value="PROTEIN ADENYLYLTRANSFERASE FIC-RELATED"/>
    <property type="match status" value="1"/>
</dbReference>
<keyword evidence="4" id="KW-0067">ATP-binding</keyword>
<accession>A0A1H3BB94</accession>
<dbReference type="EC" id="2.7.7.108" evidence="5"/>
<evidence type="ECO:0000256" key="7">
    <source>
        <dbReference type="ARBA" id="ARBA00048696"/>
    </source>
</evidence>
<gene>
    <name evidence="9" type="ORF">SAMN05444487_11630</name>
</gene>
<dbReference type="GO" id="GO:0005524">
    <property type="term" value="F:ATP binding"/>
    <property type="evidence" value="ECO:0007669"/>
    <property type="project" value="UniProtKB-KW"/>
</dbReference>
<dbReference type="EMBL" id="FNNQ01000016">
    <property type="protein sequence ID" value="SDX38911.1"/>
    <property type="molecule type" value="Genomic_DNA"/>
</dbReference>
<comment type="catalytic activity">
    <reaction evidence="6">
        <text>L-threonyl-[protein] + ATP = 3-O-(5'-adenylyl)-L-threonyl-[protein] + diphosphate</text>
        <dbReference type="Rhea" id="RHEA:54292"/>
        <dbReference type="Rhea" id="RHEA-COMP:11060"/>
        <dbReference type="Rhea" id="RHEA-COMP:13847"/>
        <dbReference type="ChEBI" id="CHEBI:30013"/>
        <dbReference type="ChEBI" id="CHEBI:30616"/>
        <dbReference type="ChEBI" id="CHEBI:33019"/>
        <dbReference type="ChEBI" id="CHEBI:138113"/>
        <dbReference type="EC" id="2.7.7.108"/>
    </reaction>
</comment>
<evidence type="ECO:0000256" key="5">
    <source>
        <dbReference type="ARBA" id="ARBA00034531"/>
    </source>
</evidence>
<keyword evidence="10" id="KW-1185">Reference proteome</keyword>
<dbReference type="InterPro" id="IPR003812">
    <property type="entry name" value="Fido"/>
</dbReference>
<dbReference type="PANTHER" id="PTHR39560">
    <property type="entry name" value="PROTEIN ADENYLYLTRANSFERASE FIC-RELATED"/>
    <property type="match status" value="1"/>
</dbReference>
<evidence type="ECO:0000259" key="8">
    <source>
        <dbReference type="PROSITE" id="PS51459"/>
    </source>
</evidence>
<dbReference type="RefSeq" id="WP_091742210.1">
    <property type="nucleotide sequence ID" value="NZ_FNNQ01000016.1"/>
</dbReference>
<evidence type="ECO:0000256" key="6">
    <source>
        <dbReference type="ARBA" id="ARBA00047939"/>
    </source>
</evidence>
<evidence type="ECO:0000256" key="1">
    <source>
        <dbReference type="ARBA" id="ARBA00022679"/>
    </source>
</evidence>
<evidence type="ECO:0000256" key="2">
    <source>
        <dbReference type="ARBA" id="ARBA00022695"/>
    </source>
</evidence>
<organism evidence="9 10">
    <name type="scientific">Marininema mesophilum</name>
    <dbReference type="NCBI Taxonomy" id="1048340"/>
    <lineage>
        <taxon>Bacteria</taxon>
        <taxon>Bacillati</taxon>
        <taxon>Bacillota</taxon>
        <taxon>Bacilli</taxon>
        <taxon>Bacillales</taxon>
        <taxon>Thermoactinomycetaceae</taxon>
        <taxon>Marininema</taxon>
    </lineage>
</organism>
<dbReference type="OrthoDB" id="9813719at2"/>
<dbReference type="Gene3D" id="1.10.3290.10">
    <property type="entry name" value="Fido-like domain"/>
    <property type="match status" value="1"/>
</dbReference>
<keyword evidence="1" id="KW-0808">Transferase</keyword>
<reference evidence="9 10" key="1">
    <citation type="submission" date="2016-10" db="EMBL/GenBank/DDBJ databases">
        <authorList>
            <person name="de Groot N.N."/>
        </authorList>
    </citation>
    <scope>NUCLEOTIDE SEQUENCE [LARGE SCALE GENOMIC DNA]</scope>
    <source>
        <strain evidence="9 10">DSM 45610</strain>
    </source>
</reference>
<evidence type="ECO:0000256" key="3">
    <source>
        <dbReference type="ARBA" id="ARBA00022741"/>
    </source>
</evidence>
<dbReference type="Proteomes" id="UP000198534">
    <property type="component" value="Unassembled WGS sequence"/>
</dbReference>
<feature type="domain" description="Fido" evidence="8">
    <location>
        <begin position="52"/>
        <end position="189"/>
    </location>
</feature>
<evidence type="ECO:0000313" key="10">
    <source>
        <dbReference type="Proteomes" id="UP000198534"/>
    </source>
</evidence>
<name>A0A1H3BB94_9BACL</name>
<sequence>MTSGKSSYLYPGTEVLINLADIKNQAELTRYESIVTAQSLAELKIEPIDGDFDGEHLRQIHYHIFKNVYPFAGEFRQVDISKDHTYFCKVKHIEYELEKLFSKLKAEKLLQGLSLEEFARRSAYYFGELNMIHPFREGNGRVQREFIRCLGLNTGYLINWDLIISKLMVDASIQSAFVDNVGLENVVRSCIIPHPSDSEEK</sequence>
<protein>
    <recommendedName>
        <fullName evidence="5">protein adenylyltransferase</fullName>
        <ecNumber evidence="5">2.7.7.108</ecNumber>
    </recommendedName>
</protein>
<dbReference type="PROSITE" id="PS51459">
    <property type="entry name" value="FIDO"/>
    <property type="match status" value="1"/>
</dbReference>
<evidence type="ECO:0000256" key="4">
    <source>
        <dbReference type="ARBA" id="ARBA00022840"/>
    </source>
</evidence>
<dbReference type="SUPFAM" id="SSF140931">
    <property type="entry name" value="Fic-like"/>
    <property type="match status" value="1"/>
</dbReference>
<keyword evidence="2" id="KW-0548">Nucleotidyltransferase</keyword>